<protein>
    <recommendedName>
        <fullName evidence="2">RNA 2',3'-cyclic phosphodiesterase</fullName>
        <shortName evidence="2">RNA 2',3'-CPDase</shortName>
        <ecNumber evidence="2">3.1.4.58</ecNumber>
    </recommendedName>
</protein>
<feature type="coiled-coil region" evidence="3">
    <location>
        <begin position="7"/>
        <end position="38"/>
    </location>
</feature>
<dbReference type="SUPFAM" id="SSF55144">
    <property type="entry name" value="LigT-like"/>
    <property type="match status" value="1"/>
</dbReference>
<dbReference type="EMBL" id="LHXU01000002">
    <property type="protein sequence ID" value="KXB00849.1"/>
    <property type="molecule type" value="Genomic_DNA"/>
</dbReference>
<comment type="function">
    <text evidence="2">Hydrolyzes RNA 2',3'-cyclic phosphodiester to an RNA 2'-phosphomonoester.</text>
</comment>
<feature type="domain" description="Phosphoesterase HXTX" evidence="4">
    <location>
        <begin position="9"/>
        <end position="91"/>
    </location>
</feature>
<dbReference type="Pfam" id="PF02834">
    <property type="entry name" value="LigT_PEase"/>
    <property type="match status" value="2"/>
</dbReference>
<evidence type="ECO:0000313" key="5">
    <source>
        <dbReference type="EMBL" id="KXB00849.1"/>
    </source>
</evidence>
<dbReference type="AlphaFoldDB" id="A0A133V337"/>
<proteinExistence type="inferred from homology"/>
<dbReference type="GO" id="GO:0004113">
    <property type="term" value="F:2',3'-cyclic-nucleotide 3'-phosphodiesterase activity"/>
    <property type="evidence" value="ECO:0007669"/>
    <property type="project" value="InterPro"/>
</dbReference>
<comment type="caution">
    <text evidence="5">The sequence shown here is derived from an EMBL/GenBank/DDBJ whole genome shotgun (WGS) entry which is preliminary data.</text>
</comment>
<name>A0A133V337_9EURY</name>
<dbReference type="InterPro" id="IPR009097">
    <property type="entry name" value="Cyclic_Pdiesterase"/>
</dbReference>
<accession>A0A133V337</accession>
<reference evidence="5 6" key="1">
    <citation type="journal article" date="2016" name="Sci. Rep.">
        <title>Metabolic traits of an uncultured archaeal lineage -MSBL1- from brine pools of the Red Sea.</title>
        <authorList>
            <person name="Mwirichia R."/>
            <person name="Alam I."/>
            <person name="Rashid M."/>
            <person name="Vinu M."/>
            <person name="Ba-Alawi W."/>
            <person name="Anthony Kamau A."/>
            <person name="Kamanda Ngugi D."/>
            <person name="Goker M."/>
            <person name="Klenk H.P."/>
            <person name="Bajic V."/>
            <person name="Stingl U."/>
        </authorList>
    </citation>
    <scope>NUCLEOTIDE SEQUENCE [LARGE SCALE GENOMIC DNA]</scope>
    <source>
        <strain evidence="5">SCGC-AAA259M10</strain>
    </source>
</reference>
<evidence type="ECO:0000256" key="2">
    <source>
        <dbReference type="HAMAP-Rule" id="MF_01940"/>
    </source>
</evidence>
<comment type="catalytic activity">
    <reaction evidence="2">
        <text>a 3'-end 2',3'-cyclophospho-ribonucleotide-RNA + H2O = a 3'-end 2'-phospho-ribonucleotide-RNA + H(+)</text>
        <dbReference type="Rhea" id="RHEA:11828"/>
        <dbReference type="Rhea" id="RHEA-COMP:10464"/>
        <dbReference type="Rhea" id="RHEA-COMP:17353"/>
        <dbReference type="ChEBI" id="CHEBI:15377"/>
        <dbReference type="ChEBI" id="CHEBI:15378"/>
        <dbReference type="ChEBI" id="CHEBI:83064"/>
        <dbReference type="ChEBI" id="CHEBI:173113"/>
        <dbReference type="EC" id="3.1.4.58"/>
    </reaction>
</comment>
<dbReference type="PANTHER" id="PTHR35561:SF1">
    <property type="entry name" value="RNA 2',3'-CYCLIC PHOSPHODIESTERASE"/>
    <property type="match status" value="1"/>
</dbReference>
<feature type="active site" description="Proton acceptor" evidence="2">
    <location>
        <position position="127"/>
    </location>
</feature>
<keyword evidence="3" id="KW-0175">Coiled coil</keyword>
<dbReference type="PANTHER" id="PTHR35561">
    <property type="entry name" value="RNA 2',3'-CYCLIC PHOSPHODIESTERASE"/>
    <property type="match status" value="1"/>
</dbReference>
<dbReference type="Proteomes" id="UP000070341">
    <property type="component" value="Unassembled WGS sequence"/>
</dbReference>
<dbReference type="GO" id="GO:0008664">
    <property type="term" value="F:RNA 2',3'-cyclic 3'-phosphodiesterase activity"/>
    <property type="evidence" value="ECO:0007669"/>
    <property type="project" value="UniProtKB-EC"/>
</dbReference>
<sequence length="185" mass="20864">MPRSFIAIEANEEVRNSLNEVQKELEQTGADLKLVRSENIHMTLRFLGDISEDRVGLFEDVINKASKTDPFQIRVKGLGVFPDPGFIRVVWAGVSEGSEKVTSLRREVDKELDKINHPPDDKEFTPHFTIARVKSGKAKSEINSIVENKSDEEWGIVKVDRIELKESELTSKGPIYTTLEKAELG</sequence>
<comment type="similarity">
    <text evidence="2">Belongs to the 2H phosphoesterase superfamily. ThpR family.</text>
</comment>
<dbReference type="HAMAP" id="MF_01940">
    <property type="entry name" value="RNA_CPDase"/>
    <property type="match status" value="1"/>
</dbReference>
<gene>
    <name evidence="5" type="ORF">AKJ40_00375</name>
</gene>
<evidence type="ECO:0000259" key="4">
    <source>
        <dbReference type="Pfam" id="PF02834"/>
    </source>
</evidence>
<keyword evidence="1 2" id="KW-0378">Hydrolase</keyword>
<feature type="short sequence motif" description="HXTX 1" evidence="2">
    <location>
        <begin position="41"/>
        <end position="44"/>
    </location>
</feature>
<evidence type="ECO:0000256" key="3">
    <source>
        <dbReference type="SAM" id="Coils"/>
    </source>
</evidence>
<organism evidence="5 6">
    <name type="scientific">candidate division MSBL1 archaeon SCGC-AAA259M10</name>
    <dbReference type="NCBI Taxonomy" id="1698270"/>
    <lineage>
        <taxon>Archaea</taxon>
        <taxon>Methanobacteriati</taxon>
        <taxon>Methanobacteriota</taxon>
        <taxon>candidate division MSBL1</taxon>
    </lineage>
</organism>
<dbReference type="InterPro" id="IPR004175">
    <property type="entry name" value="RNA_CPDase"/>
</dbReference>
<feature type="short sequence motif" description="HXTX 2" evidence="2">
    <location>
        <begin position="127"/>
        <end position="130"/>
    </location>
</feature>
<dbReference type="InterPro" id="IPR014051">
    <property type="entry name" value="Phosphoesterase_HXTX"/>
</dbReference>
<dbReference type="NCBIfam" id="TIGR02258">
    <property type="entry name" value="2_5_ligase"/>
    <property type="match status" value="1"/>
</dbReference>
<keyword evidence="6" id="KW-1185">Reference proteome</keyword>
<feature type="domain" description="Phosphoesterase HXTX" evidence="4">
    <location>
        <begin position="95"/>
        <end position="176"/>
    </location>
</feature>
<feature type="active site" description="Proton donor" evidence="2">
    <location>
        <position position="41"/>
    </location>
</feature>
<dbReference type="EC" id="3.1.4.58" evidence="2"/>
<evidence type="ECO:0000256" key="1">
    <source>
        <dbReference type="ARBA" id="ARBA00022801"/>
    </source>
</evidence>
<dbReference type="Gene3D" id="3.90.1140.10">
    <property type="entry name" value="Cyclic phosphodiesterase"/>
    <property type="match status" value="1"/>
</dbReference>
<evidence type="ECO:0000313" key="6">
    <source>
        <dbReference type="Proteomes" id="UP000070341"/>
    </source>
</evidence>